<dbReference type="InParanoid" id="A0A0C3ESD2"/>
<evidence type="ECO:0000313" key="2">
    <source>
        <dbReference type="Proteomes" id="UP000054166"/>
    </source>
</evidence>
<keyword evidence="2" id="KW-1185">Reference proteome</keyword>
<evidence type="ECO:0000313" key="1">
    <source>
        <dbReference type="EMBL" id="KIM71019.1"/>
    </source>
</evidence>
<dbReference type="AlphaFoldDB" id="A0A0C3ESD2"/>
<dbReference type="EMBL" id="KN833584">
    <property type="protein sequence ID" value="KIM71019.1"/>
    <property type="molecule type" value="Genomic_DNA"/>
</dbReference>
<dbReference type="Proteomes" id="UP000054166">
    <property type="component" value="Unassembled WGS sequence"/>
</dbReference>
<sequence length="102" mass="11121">MAVYFYRIMQLLHKYHSFVFVIITTYPDIRALPACHLGSATPILPAAVDKPLKATPSSSLSVPVSGEAGITSGINSQANLRHAYPTRICLLSDRGVRKHEDG</sequence>
<reference evidence="2" key="2">
    <citation type="submission" date="2015-01" db="EMBL/GenBank/DDBJ databases">
        <title>Evolutionary Origins and Diversification of the Mycorrhizal Mutualists.</title>
        <authorList>
            <consortium name="DOE Joint Genome Institute"/>
            <consortium name="Mycorrhizal Genomics Consortium"/>
            <person name="Kohler A."/>
            <person name="Kuo A."/>
            <person name="Nagy L.G."/>
            <person name="Floudas D."/>
            <person name="Copeland A."/>
            <person name="Barry K.W."/>
            <person name="Cichocki N."/>
            <person name="Veneault-Fourrey C."/>
            <person name="LaButti K."/>
            <person name="Lindquist E.A."/>
            <person name="Lipzen A."/>
            <person name="Lundell T."/>
            <person name="Morin E."/>
            <person name="Murat C."/>
            <person name="Riley R."/>
            <person name="Ohm R."/>
            <person name="Sun H."/>
            <person name="Tunlid A."/>
            <person name="Henrissat B."/>
            <person name="Grigoriev I.V."/>
            <person name="Hibbett D.S."/>
            <person name="Martin F."/>
        </authorList>
    </citation>
    <scope>NUCLEOTIDE SEQUENCE [LARGE SCALE GENOMIC DNA]</scope>
    <source>
        <strain evidence="2">F 1598</strain>
    </source>
</reference>
<proteinExistence type="predicted"/>
<protein>
    <submittedName>
        <fullName evidence="1">Uncharacterized protein</fullName>
    </submittedName>
</protein>
<organism evidence="1 2">
    <name type="scientific">Piloderma croceum (strain F 1598)</name>
    <dbReference type="NCBI Taxonomy" id="765440"/>
    <lineage>
        <taxon>Eukaryota</taxon>
        <taxon>Fungi</taxon>
        <taxon>Dikarya</taxon>
        <taxon>Basidiomycota</taxon>
        <taxon>Agaricomycotina</taxon>
        <taxon>Agaricomycetes</taxon>
        <taxon>Agaricomycetidae</taxon>
        <taxon>Atheliales</taxon>
        <taxon>Atheliaceae</taxon>
        <taxon>Piloderma</taxon>
    </lineage>
</organism>
<reference evidence="1 2" key="1">
    <citation type="submission" date="2014-04" db="EMBL/GenBank/DDBJ databases">
        <authorList>
            <consortium name="DOE Joint Genome Institute"/>
            <person name="Kuo A."/>
            <person name="Tarkka M."/>
            <person name="Buscot F."/>
            <person name="Kohler A."/>
            <person name="Nagy L.G."/>
            <person name="Floudas D."/>
            <person name="Copeland A."/>
            <person name="Barry K.W."/>
            <person name="Cichocki N."/>
            <person name="Veneault-Fourrey C."/>
            <person name="LaButti K."/>
            <person name="Lindquist E.A."/>
            <person name="Lipzen A."/>
            <person name="Lundell T."/>
            <person name="Morin E."/>
            <person name="Murat C."/>
            <person name="Sun H."/>
            <person name="Tunlid A."/>
            <person name="Henrissat B."/>
            <person name="Grigoriev I.V."/>
            <person name="Hibbett D.S."/>
            <person name="Martin F."/>
            <person name="Nordberg H.P."/>
            <person name="Cantor M.N."/>
            <person name="Hua S.X."/>
        </authorList>
    </citation>
    <scope>NUCLEOTIDE SEQUENCE [LARGE SCALE GENOMIC DNA]</scope>
    <source>
        <strain evidence="1 2">F 1598</strain>
    </source>
</reference>
<accession>A0A0C3ESD2</accession>
<name>A0A0C3ESD2_PILCF</name>
<gene>
    <name evidence="1" type="ORF">PILCRDRAFT_17485</name>
</gene>
<dbReference type="HOGENOM" id="CLU_2278531_0_0_1"/>